<keyword evidence="2" id="KW-1185">Reference proteome</keyword>
<protein>
    <submittedName>
        <fullName evidence="1">Uncharacterized protein</fullName>
    </submittedName>
</protein>
<comment type="caution">
    <text evidence="1">The sequence shown here is derived from an EMBL/GenBank/DDBJ whole genome shotgun (WGS) entry which is preliminary data.</text>
</comment>
<gene>
    <name evidence="1" type="ORF">PMAYCL1PPCAC_32145</name>
</gene>
<accession>A0AAN5IF49</accession>
<evidence type="ECO:0000313" key="2">
    <source>
        <dbReference type="Proteomes" id="UP001328107"/>
    </source>
</evidence>
<name>A0AAN5IF49_9BILA</name>
<dbReference type="Proteomes" id="UP001328107">
    <property type="component" value="Unassembled WGS sequence"/>
</dbReference>
<evidence type="ECO:0000313" key="1">
    <source>
        <dbReference type="EMBL" id="GMR61950.1"/>
    </source>
</evidence>
<organism evidence="1 2">
    <name type="scientific">Pristionchus mayeri</name>
    <dbReference type="NCBI Taxonomy" id="1317129"/>
    <lineage>
        <taxon>Eukaryota</taxon>
        <taxon>Metazoa</taxon>
        <taxon>Ecdysozoa</taxon>
        <taxon>Nematoda</taxon>
        <taxon>Chromadorea</taxon>
        <taxon>Rhabditida</taxon>
        <taxon>Rhabditina</taxon>
        <taxon>Diplogasteromorpha</taxon>
        <taxon>Diplogasteroidea</taxon>
        <taxon>Neodiplogasteridae</taxon>
        <taxon>Pristionchus</taxon>
    </lineage>
</organism>
<dbReference type="EMBL" id="BTRK01000006">
    <property type="protein sequence ID" value="GMR61950.1"/>
    <property type="molecule type" value="Genomic_DNA"/>
</dbReference>
<feature type="non-terminal residue" evidence="1">
    <location>
        <position position="72"/>
    </location>
</feature>
<proteinExistence type="predicted"/>
<sequence length="72" mass="7531">MSIPEFLKLDAGKDNSDFAKTVRNQAEGTVSGRCCMSQSDVAKIGATQADSCEADPTKSCYCTKDECTGSAG</sequence>
<reference evidence="2" key="1">
    <citation type="submission" date="2022-10" db="EMBL/GenBank/DDBJ databases">
        <title>Genome assembly of Pristionchus species.</title>
        <authorList>
            <person name="Yoshida K."/>
            <person name="Sommer R.J."/>
        </authorList>
    </citation>
    <scope>NUCLEOTIDE SEQUENCE [LARGE SCALE GENOMIC DNA]</scope>
    <source>
        <strain evidence="2">RS5460</strain>
    </source>
</reference>
<dbReference type="AlphaFoldDB" id="A0AAN5IF49"/>